<dbReference type="AlphaFoldDB" id="A8WN38"/>
<feature type="compositionally biased region" description="Polar residues" evidence="1">
    <location>
        <begin position="226"/>
        <end position="240"/>
    </location>
</feature>
<dbReference type="FunCoup" id="A8WN38">
    <property type="interactions" value="837"/>
</dbReference>
<gene>
    <name evidence="2 4" type="ORF">CBG00443</name>
    <name evidence="2" type="ORF">CBG_00443</name>
</gene>
<reference evidence="2 3" key="2">
    <citation type="journal article" date="2011" name="PLoS Genet.">
        <title>Caenorhabditis briggsae recombinant inbred line genotypes reveal inter-strain incompatibility and the evolution of recombination.</title>
        <authorList>
            <person name="Ross J.A."/>
            <person name="Koboldt D.C."/>
            <person name="Staisch J.E."/>
            <person name="Chamberlin H.M."/>
            <person name="Gupta B.P."/>
            <person name="Miller R.D."/>
            <person name="Baird S.E."/>
            <person name="Haag E.S."/>
        </authorList>
    </citation>
    <scope>NUCLEOTIDE SEQUENCE [LARGE SCALE GENOMIC DNA]</scope>
    <source>
        <strain evidence="2 3">AF16</strain>
    </source>
</reference>
<organism evidence="2 3">
    <name type="scientific">Caenorhabditis briggsae</name>
    <dbReference type="NCBI Taxonomy" id="6238"/>
    <lineage>
        <taxon>Eukaryota</taxon>
        <taxon>Metazoa</taxon>
        <taxon>Ecdysozoa</taxon>
        <taxon>Nematoda</taxon>
        <taxon>Chromadorea</taxon>
        <taxon>Rhabditida</taxon>
        <taxon>Rhabditina</taxon>
        <taxon>Rhabditomorpha</taxon>
        <taxon>Rhabditoidea</taxon>
        <taxon>Rhabditidae</taxon>
        <taxon>Peloderinae</taxon>
        <taxon>Caenorhabditis</taxon>
    </lineage>
</organism>
<evidence type="ECO:0000256" key="1">
    <source>
        <dbReference type="SAM" id="MobiDB-lite"/>
    </source>
</evidence>
<proteinExistence type="predicted"/>
<feature type="compositionally biased region" description="Polar residues" evidence="1">
    <location>
        <begin position="843"/>
        <end position="860"/>
    </location>
</feature>
<feature type="compositionally biased region" description="Polar residues" evidence="1">
    <location>
        <begin position="316"/>
        <end position="328"/>
    </location>
</feature>
<dbReference type="STRING" id="6238.A8WN38"/>
<evidence type="ECO:0000313" key="4">
    <source>
        <dbReference type="WormBase" id="CBG00443"/>
    </source>
</evidence>
<dbReference type="OMA" id="YMDEESQ"/>
<reference evidence="2 3" key="1">
    <citation type="journal article" date="2003" name="PLoS Biol.">
        <title>The genome sequence of Caenorhabditis briggsae: a platform for comparative genomics.</title>
        <authorList>
            <person name="Stein L.D."/>
            <person name="Bao Z."/>
            <person name="Blasiar D."/>
            <person name="Blumenthal T."/>
            <person name="Brent M.R."/>
            <person name="Chen N."/>
            <person name="Chinwalla A."/>
            <person name="Clarke L."/>
            <person name="Clee C."/>
            <person name="Coghlan A."/>
            <person name="Coulson A."/>
            <person name="D'Eustachio P."/>
            <person name="Fitch D.H."/>
            <person name="Fulton L.A."/>
            <person name="Fulton R.E."/>
            <person name="Griffiths-Jones S."/>
            <person name="Harris T.W."/>
            <person name="Hillier L.W."/>
            <person name="Kamath R."/>
            <person name="Kuwabara P.E."/>
            <person name="Mardis E.R."/>
            <person name="Marra M.A."/>
            <person name="Miner T.L."/>
            <person name="Minx P."/>
            <person name="Mullikin J.C."/>
            <person name="Plumb R.W."/>
            <person name="Rogers J."/>
            <person name="Schein J.E."/>
            <person name="Sohrmann M."/>
            <person name="Spieth J."/>
            <person name="Stajich J.E."/>
            <person name="Wei C."/>
            <person name="Willey D."/>
            <person name="Wilson R.K."/>
            <person name="Durbin R."/>
            <person name="Waterston R.H."/>
        </authorList>
    </citation>
    <scope>NUCLEOTIDE SEQUENCE [LARGE SCALE GENOMIC DNA]</scope>
    <source>
        <strain evidence="2 3">AF16</strain>
    </source>
</reference>
<dbReference type="GO" id="GO:0140445">
    <property type="term" value="C:chromosome, telomeric repeat region"/>
    <property type="evidence" value="ECO:0000318"/>
    <property type="project" value="GO_Central"/>
</dbReference>
<feature type="compositionally biased region" description="Basic and acidic residues" evidence="1">
    <location>
        <begin position="775"/>
        <end position="792"/>
    </location>
</feature>
<dbReference type="RefSeq" id="XP_045091574.1">
    <property type="nucleotide sequence ID" value="XM_045244756.1"/>
</dbReference>
<dbReference type="GO" id="GO:0005634">
    <property type="term" value="C:nucleus"/>
    <property type="evidence" value="ECO:0000318"/>
    <property type="project" value="GO_Central"/>
</dbReference>
<name>A8WN38_CAEBR</name>
<sequence>MSVPCTQFNPFGSQDKPLKMLKLEMEGILQKFEEKSTPKGAELAEETKKFAKVMEGLADIVTNGHAHMNAITFQIQPLVGEIAIPFSKLIVIFGGKSTDDTRSPELANLFRRMARFIQKVADLAQEPFNSDVLNVWGPIFEAFLTSKHNSFKENGALLWKKTFGSTKVPLQWPIGLRETLEKLPKRLGISLPPVAKRSQGVPLLFPDDDAMDGLAFSSEESDDFKQPNQVNDNVPDSQSSFQLSQQPAVNEMADKILIYHNKKLDPPKVPSKTATPTRKRTGRISLIDEDSCDYVPITATPPSGRRSKLTDRQKETLAQMSGPRTSINYMDEESQSGIQKSEGMKNAFRALNFEIGEDSVSVPSPKKVEKNDKKKEERPIKRSLFSSPIKALPVVSSNGSSFDQIDEEPEVKATSPQRKRVKIDESESSIGDSQQKRRYKNTPRHCVPAESRKSLRQSAEKLRTTTSSESSNDSQNTIIMSKSDDTDLEEVAKPIEESQEALREHNSAEPNNSFAILAPMYDLDVPEAVKSPPKTPRTPSILRGSKKAVDSPMTERKRNRVHFGEDSIPKDTVSSSMTPRRKQTFESKSPNRPMTASTIESRSNSLLDMSSRTDTSAFFPSLVGCQDKVDKILNSLVTILSKQMRDSAKKSLSSFGVTTIGDFASLSKSQIEKLTWIKGKVSGAKSTLAQYEKTWNSNKKSGEDEVDMSGASAPVVEEEKLQKVPEAPTQLVLEEQSCVVQSSENQEEKLQEVSEVTAQVVVEEKSSIVQTSANQEEKLQEVSEVTGEKSPEFVEPENAPTTNSQAKQGVQTQSADAPTASPPVETEGPTLQESVEVIEKSLEASQSPVSPMSTATSASKSEPLKIEGSTGVSHKSLAPIFIGKEIKKEYASPQKAFQRKLPNVDDFLEDARILHRICGNLISAHTKKQWPIDNSKVLSEIVRAAGTFSGIVKKRGDDEEWREMEYENNEESRTVEEEVGQLVKVYKRFSRNHTSNMSNSLPWGNVMDCINESAILLENIYTERTDSS</sequence>
<feature type="region of interest" description="Disordered" evidence="1">
    <location>
        <begin position="294"/>
        <end position="339"/>
    </location>
</feature>
<dbReference type="Proteomes" id="UP000008549">
    <property type="component" value="Unassembled WGS sequence"/>
</dbReference>
<dbReference type="GO" id="GO:0000723">
    <property type="term" value="P:telomere maintenance"/>
    <property type="evidence" value="ECO:0000318"/>
    <property type="project" value="GO_Central"/>
</dbReference>
<dbReference type="CTD" id="8574414"/>
<protein>
    <submittedName>
        <fullName evidence="2">Protein CBG00443</fullName>
    </submittedName>
</protein>
<keyword evidence="3" id="KW-1185">Reference proteome</keyword>
<feature type="compositionally biased region" description="Polar residues" evidence="1">
    <location>
        <begin position="464"/>
        <end position="480"/>
    </location>
</feature>
<dbReference type="eggNOG" id="ENOG502TGM9">
    <property type="taxonomic scope" value="Eukaryota"/>
</dbReference>
<dbReference type="KEGG" id="cbr:CBG_00443"/>
<feature type="region of interest" description="Disordered" evidence="1">
    <location>
        <begin position="360"/>
        <end position="487"/>
    </location>
</feature>
<dbReference type="GeneID" id="8574414"/>
<feature type="region of interest" description="Disordered" evidence="1">
    <location>
        <begin position="842"/>
        <end position="870"/>
    </location>
</feature>
<dbReference type="HOGENOM" id="CLU_292605_0_0_1"/>
<feature type="region of interest" description="Disordered" evidence="1">
    <location>
        <begin position="219"/>
        <end position="240"/>
    </location>
</feature>
<evidence type="ECO:0000313" key="2">
    <source>
        <dbReference type="EMBL" id="CAP21893.2"/>
    </source>
</evidence>
<feature type="region of interest" description="Disordered" evidence="1">
    <location>
        <begin position="527"/>
        <end position="604"/>
    </location>
</feature>
<accession>A8WN38</accession>
<dbReference type="EMBL" id="HE600968">
    <property type="protein sequence ID" value="CAP21893.2"/>
    <property type="molecule type" value="Genomic_DNA"/>
</dbReference>
<feature type="compositionally biased region" description="Polar residues" evidence="1">
    <location>
        <begin position="799"/>
        <end position="816"/>
    </location>
</feature>
<evidence type="ECO:0000313" key="3">
    <source>
        <dbReference type="Proteomes" id="UP000008549"/>
    </source>
</evidence>
<feature type="compositionally biased region" description="Basic and acidic residues" evidence="1">
    <location>
        <begin position="547"/>
        <end position="569"/>
    </location>
</feature>
<dbReference type="WormBase" id="CBG00443">
    <property type="protein sequence ID" value="CBP39344"/>
    <property type="gene ID" value="WBGene00023830"/>
</dbReference>
<dbReference type="InParanoid" id="A8WN38"/>
<feature type="region of interest" description="Disordered" evidence="1">
    <location>
        <begin position="766"/>
        <end position="830"/>
    </location>
</feature>
<feature type="compositionally biased region" description="Basic and acidic residues" evidence="1">
    <location>
        <begin position="366"/>
        <end position="380"/>
    </location>
</feature>
<feature type="compositionally biased region" description="Polar residues" evidence="1">
    <location>
        <begin position="586"/>
        <end position="604"/>
    </location>
</feature>
<feature type="compositionally biased region" description="Basic and acidic residues" evidence="1">
    <location>
        <begin position="450"/>
        <end position="463"/>
    </location>
</feature>